<dbReference type="PANTHER" id="PTHR12549:SF11">
    <property type="entry name" value="LYSINE-SPECIFIC DEMETHYLASE JMJ25"/>
    <property type="match status" value="1"/>
</dbReference>
<evidence type="ECO:0000256" key="5">
    <source>
        <dbReference type="PROSITE-ProRule" id="PRU00175"/>
    </source>
</evidence>
<dbReference type="InterPro" id="IPR045109">
    <property type="entry name" value="LSDs-like"/>
</dbReference>
<comment type="subcellular location">
    <subcellularLocation>
        <location evidence="1">Nucleus</location>
    </subcellularLocation>
</comment>
<proteinExistence type="inferred from homology"/>
<feature type="compositionally biased region" description="Basic and acidic residues" evidence="7">
    <location>
        <begin position="1345"/>
        <end position="1354"/>
    </location>
</feature>
<dbReference type="InterPro" id="IPR014977">
    <property type="entry name" value="WRC_dom"/>
</dbReference>
<feature type="compositionally biased region" description="Basic and acidic residues" evidence="7">
    <location>
        <begin position="656"/>
        <end position="666"/>
    </location>
</feature>
<dbReference type="PANTHER" id="PTHR12549">
    <property type="entry name" value="JMJC DOMAIN-CONTAINING HISTONE DEMETHYLATION PROTEIN"/>
    <property type="match status" value="1"/>
</dbReference>
<feature type="region of interest" description="Disordered" evidence="7">
    <location>
        <begin position="1121"/>
        <end position="1143"/>
    </location>
</feature>
<dbReference type="InterPro" id="IPR001841">
    <property type="entry name" value="Znf_RING"/>
</dbReference>
<feature type="region of interest" description="Disordered" evidence="7">
    <location>
        <begin position="993"/>
        <end position="1032"/>
    </location>
</feature>
<evidence type="ECO:0000259" key="10">
    <source>
        <dbReference type="PROSITE" id="PS51667"/>
    </source>
</evidence>
<dbReference type="GeneID" id="110782183"/>
<feature type="compositionally biased region" description="Polar residues" evidence="7">
    <location>
        <begin position="993"/>
        <end position="1004"/>
    </location>
</feature>
<sequence>MGEGENGGVVEPKLEETSEGNDDRSDNNKISKNNQNHEEGQGVEIPDEDRCERNDGKSWRCKRPKVEGDKMCESHKAKRLKLNPTDLKKEEAAEESVGKVPEEEKKSVDKIPVKEEERVEKIPEKVKAEVIDEKTETGIPKKRGRKSVTKVAEQISEKIPEIPEENQGLPEKSPVKLEQEEGERETELLKKKGGTSVKENAEEVHRKNPEISEENAENPEENLEQLKDGDERKSEDEVSRKRVRIEEVKDEERDAGILMKRDREGSEEGTAEKTPEKVDTEDEVSKKRVRDVTEKGSDGSGGRARRACVKRVKTYEEANAVLEYFQKDDEEERELKKRRGGRRRKSAKHVTEKGGKGEGEDDVEEVEAKPSKGKKKETASSSTPGVCENDADKEEDGVTSGRPRRSCTEVRYPKGKDHIQPKKGKAGVFDENGIKIDSDMCHQCQRNDKGRVVRCTNCGTKRYCVPCIGNWYPRMTEEQIAQACPVCLGNCNCKACLRMDIPIKNPLKLGLDISDEEKVDHSKILLKTVLPFLKQFNEEQIMEKEFEAKIQGIQVSEVNPQLSICDNDERVYCNNCRTSIVDFHRSCPKCTYDLCLSCCREIRAGKHKICDEVITEYVDRGYEYLHGEIEQKSSGNGPVRSKRIEGKNSRGQSKGATRDREVEVLSEGQNKKIPEWKADEKGNIPCPPEKYGGCGEAHLELKSFLSGKVSELLEEAEEIVSKWEHEHSPQVFNQCTCSDLVMDVDAGSNLRKCAAREDSKDNYLYCPDAKEIKHSDLKHFQQHWTRGEPVIVRNILETTSGLSWEPLVMWRAVRQIKNTKHSTLLDVKAIDCLDWCEVDINVHQFFNEYSEGKFDRNGWPVILKLKDWPDTNEFEKQLPRHGAEFISALPFKEYTHPREGVLNLAAKWPKEKLKPDLGPKTYIAYGLPQELGRGDSVTKLHCDMSDAINILAHTAEFSVRDLNLEAIAKMKKQHFAQDQEELYGFDSSSGSMIASCEQPQNKDSGQVEGIDSEGEQTPNGPPVMKNILTSRSDNKVKNRQISTCKKHEKETVLSKLSTVRENCSTEQVLGGSCEAKPVLNIPNNNAASECIVGSEAEMLCDEKANNVCENMDSIAVNVLPDQVDPDKGSGSDRSAPMGKVFEGSDQDGGGALWDIFRREDAAKLQEYLRAHCHEFRHIHCNPLKQVIHPIHDQTFYLTEEHKRRLKEEHGIEAWTFVQNLGEAVLIPAGCPHQVRNLKSCIKVALDFVSPENIDECVRLAGEFRILPQNHRAKEDKLEVKKMTIYAVEKVIKDLRKSNSGKESMTKGKLGGPNSKAKKNHKRASTGSSRSVDKTNEEENPLEPNAKLDEKLDDA</sequence>
<dbReference type="SMART" id="SM00558">
    <property type="entry name" value="JmjC"/>
    <property type="match status" value="1"/>
</dbReference>
<keyword evidence="4" id="KW-0539">Nucleus</keyword>
<evidence type="ECO:0000259" key="8">
    <source>
        <dbReference type="PROSITE" id="PS50089"/>
    </source>
</evidence>
<evidence type="ECO:0000256" key="7">
    <source>
        <dbReference type="SAM" id="MobiDB-lite"/>
    </source>
</evidence>
<keyword evidence="3" id="KW-0479">Metal-binding</keyword>
<keyword evidence="5" id="KW-0863">Zinc-finger</keyword>
<evidence type="ECO:0000313" key="11">
    <source>
        <dbReference type="Proteomes" id="UP000813463"/>
    </source>
</evidence>
<feature type="compositionally biased region" description="Basic and acidic residues" evidence="7">
    <location>
        <begin position="86"/>
        <end position="109"/>
    </location>
</feature>
<evidence type="ECO:0000256" key="6">
    <source>
        <dbReference type="PROSITE-ProRule" id="PRU01002"/>
    </source>
</evidence>
<keyword evidence="5" id="KW-0862">Zinc</keyword>
<dbReference type="PROSITE" id="PS50089">
    <property type="entry name" value="ZF_RING_2"/>
    <property type="match status" value="1"/>
</dbReference>
<dbReference type="PROSITE" id="PS51667">
    <property type="entry name" value="WRC"/>
    <property type="match status" value="1"/>
</dbReference>
<dbReference type="Pfam" id="PF02373">
    <property type="entry name" value="JmjC"/>
    <property type="match status" value="1"/>
</dbReference>
<evidence type="ECO:0000259" key="9">
    <source>
        <dbReference type="PROSITE" id="PS51184"/>
    </source>
</evidence>
<comment type="caution">
    <text evidence="6">Lacks conserved residue(s) required for the propagation of feature annotation.</text>
</comment>
<dbReference type="PROSITE" id="PS51184">
    <property type="entry name" value="JMJC"/>
    <property type="match status" value="1"/>
</dbReference>
<feature type="domain" description="WRC" evidence="10">
    <location>
        <begin position="45"/>
        <end position="92"/>
    </location>
</feature>
<feature type="region of interest" description="Disordered" evidence="7">
    <location>
        <begin position="1"/>
        <end position="109"/>
    </location>
</feature>
<evidence type="ECO:0000256" key="3">
    <source>
        <dbReference type="ARBA" id="ARBA00022723"/>
    </source>
</evidence>
<feature type="compositionally biased region" description="Basic and acidic residues" evidence="7">
    <location>
        <begin position="48"/>
        <end position="75"/>
    </location>
</feature>
<dbReference type="RefSeq" id="XP_056693706.1">
    <property type="nucleotide sequence ID" value="XM_056837728.1"/>
</dbReference>
<evidence type="ECO:0000313" key="13">
    <source>
        <dbReference type="RefSeq" id="XP_056693706.1"/>
    </source>
</evidence>
<feature type="region of interest" description="Disordered" evidence="7">
    <location>
        <begin position="1296"/>
        <end position="1354"/>
    </location>
</feature>
<dbReference type="InterPro" id="IPR003347">
    <property type="entry name" value="JmjC_dom"/>
</dbReference>
<reference evidence="12 13" key="2">
    <citation type="submission" date="2025-05" db="UniProtKB">
        <authorList>
            <consortium name="RefSeq"/>
        </authorList>
    </citation>
    <scope>IDENTIFICATION</scope>
    <source>
        <tissue evidence="12 13">Leaf</tissue>
    </source>
</reference>
<dbReference type="Pfam" id="PF08879">
    <property type="entry name" value="WRC"/>
    <property type="match status" value="1"/>
</dbReference>
<comment type="similarity">
    <text evidence="2">Belongs to the JARID1 histone demethylase family.</text>
</comment>
<accession>A0ABM3RDL4</accession>
<evidence type="ECO:0000256" key="4">
    <source>
        <dbReference type="ARBA" id="ARBA00023242"/>
    </source>
</evidence>
<dbReference type="RefSeq" id="XP_021842001.2">
    <property type="nucleotide sequence ID" value="XM_021986309.2"/>
</dbReference>
<feature type="compositionally biased region" description="Basic and acidic residues" evidence="7">
    <location>
        <begin position="173"/>
        <end position="190"/>
    </location>
</feature>
<feature type="compositionally biased region" description="Basic and acidic residues" evidence="7">
    <location>
        <begin position="199"/>
        <end position="210"/>
    </location>
</feature>
<feature type="compositionally biased region" description="Basic and acidic residues" evidence="7">
    <location>
        <begin position="224"/>
        <end position="297"/>
    </location>
</feature>
<evidence type="ECO:0000256" key="1">
    <source>
        <dbReference type="ARBA" id="ARBA00004123"/>
    </source>
</evidence>
<evidence type="ECO:0000313" key="12">
    <source>
        <dbReference type="RefSeq" id="XP_021842001.2"/>
    </source>
</evidence>
<feature type="domain" description="JmjC" evidence="9">
    <location>
        <begin position="897"/>
        <end position="1264"/>
    </location>
</feature>
<feature type="compositionally biased region" description="Basic residues" evidence="7">
    <location>
        <begin position="336"/>
        <end position="348"/>
    </location>
</feature>
<feature type="domain" description="RING-type" evidence="8">
    <location>
        <begin position="441"/>
        <end position="487"/>
    </location>
</feature>
<protein>
    <submittedName>
        <fullName evidence="12 13">Lysine-specific demethylase JMJ29</fullName>
    </submittedName>
</protein>
<feature type="compositionally biased region" description="Acidic residues" evidence="7">
    <location>
        <begin position="211"/>
        <end position="223"/>
    </location>
</feature>
<dbReference type="Gene3D" id="2.60.120.650">
    <property type="entry name" value="Cupin"/>
    <property type="match status" value="2"/>
</dbReference>
<keyword evidence="11" id="KW-1185">Reference proteome</keyword>
<gene>
    <name evidence="12 13" type="primary">LOC110782183</name>
</gene>
<feature type="compositionally biased region" description="Basic residues" evidence="7">
    <location>
        <begin position="303"/>
        <end position="312"/>
    </location>
</feature>
<evidence type="ECO:0000256" key="2">
    <source>
        <dbReference type="ARBA" id="ARBA00006801"/>
    </source>
</evidence>
<organism evidence="11 13">
    <name type="scientific">Spinacia oleracea</name>
    <name type="common">Spinach</name>
    <dbReference type="NCBI Taxonomy" id="3562"/>
    <lineage>
        <taxon>Eukaryota</taxon>
        <taxon>Viridiplantae</taxon>
        <taxon>Streptophyta</taxon>
        <taxon>Embryophyta</taxon>
        <taxon>Tracheophyta</taxon>
        <taxon>Spermatophyta</taxon>
        <taxon>Magnoliopsida</taxon>
        <taxon>eudicotyledons</taxon>
        <taxon>Gunneridae</taxon>
        <taxon>Pentapetalae</taxon>
        <taxon>Caryophyllales</taxon>
        <taxon>Chenopodiaceae</taxon>
        <taxon>Chenopodioideae</taxon>
        <taxon>Anserineae</taxon>
        <taxon>Spinacia</taxon>
    </lineage>
</organism>
<feature type="region of interest" description="Disordered" evidence="7">
    <location>
        <begin position="629"/>
        <end position="666"/>
    </location>
</feature>
<feature type="compositionally biased region" description="Basic and acidic residues" evidence="7">
    <location>
        <begin position="12"/>
        <end position="40"/>
    </location>
</feature>
<dbReference type="Proteomes" id="UP000813463">
    <property type="component" value="Chromosome 2"/>
</dbReference>
<reference evidence="11" key="1">
    <citation type="journal article" date="2021" name="Nat. Commun.">
        <title>Genomic analyses provide insights into spinach domestication and the genetic basis of agronomic traits.</title>
        <authorList>
            <person name="Cai X."/>
            <person name="Sun X."/>
            <person name="Xu C."/>
            <person name="Sun H."/>
            <person name="Wang X."/>
            <person name="Ge C."/>
            <person name="Zhang Z."/>
            <person name="Wang Q."/>
            <person name="Fei Z."/>
            <person name="Jiao C."/>
            <person name="Wang Q."/>
        </authorList>
    </citation>
    <scope>NUCLEOTIDE SEQUENCE [LARGE SCALE GENOMIC DNA]</scope>
    <source>
        <strain evidence="11">cv. Varoflay</strain>
    </source>
</reference>
<dbReference type="SUPFAM" id="SSF51197">
    <property type="entry name" value="Clavaminate synthase-like"/>
    <property type="match status" value="1"/>
</dbReference>
<feature type="compositionally biased region" description="Basic and acidic residues" evidence="7">
    <location>
        <begin position="349"/>
        <end position="358"/>
    </location>
</feature>
<name>A0ABM3RDL4_SPIOL</name>
<feature type="region of interest" description="Disordered" evidence="7">
    <location>
        <begin position="136"/>
        <end position="409"/>
    </location>
</feature>